<sequence length="200" mass="22566">MPLQQKPLFGARLCGSLQRLRGFVCGDYRQGACRSYLFIQVHASIPLHCLSSRLSVKALLYFLQKSSWRLTLPSSRVVWNGKRRAREAADFLFTFLFLFREISAEANREHMAARNYLTDSIRLDIDRHVLVVISVFGKVRVDEFLTEAGSVQVSRRHPGISLVASLLCYTLTNIIQCCARAVGKSHAGQRGQKLHSLSSI</sequence>
<proteinExistence type="predicted"/>
<reference evidence="1" key="1">
    <citation type="submission" date="2023-08" db="EMBL/GenBank/DDBJ databases">
        <title>Chromosome-level Genome Assembly of mud carp (Cirrhinus molitorella).</title>
        <authorList>
            <person name="Liu H."/>
        </authorList>
    </citation>
    <scope>NUCLEOTIDE SEQUENCE</scope>
    <source>
        <strain evidence="1">Prfri</strain>
        <tissue evidence="1">Muscle</tissue>
    </source>
</reference>
<gene>
    <name evidence="1" type="ORF">Q8A67_008338</name>
</gene>
<evidence type="ECO:0000313" key="2">
    <source>
        <dbReference type="Proteomes" id="UP001187343"/>
    </source>
</evidence>
<evidence type="ECO:0000313" key="1">
    <source>
        <dbReference type="EMBL" id="KAK2903625.1"/>
    </source>
</evidence>
<organism evidence="1 2">
    <name type="scientific">Cirrhinus molitorella</name>
    <name type="common">mud carp</name>
    <dbReference type="NCBI Taxonomy" id="172907"/>
    <lineage>
        <taxon>Eukaryota</taxon>
        <taxon>Metazoa</taxon>
        <taxon>Chordata</taxon>
        <taxon>Craniata</taxon>
        <taxon>Vertebrata</taxon>
        <taxon>Euteleostomi</taxon>
        <taxon>Actinopterygii</taxon>
        <taxon>Neopterygii</taxon>
        <taxon>Teleostei</taxon>
        <taxon>Ostariophysi</taxon>
        <taxon>Cypriniformes</taxon>
        <taxon>Cyprinidae</taxon>
        <taxon>Labeoninae</taxon>
        <taxon>Labeonini</taxon>
        <taxon>Cirrhinus</taxon>
    </lineage>
</organism>
<dbReference type="Proteomes" id="UP001187343">
    <property type="component" value="Unassembled WGS sequence"/>
</dbReference>
<dbReference type="EMBL" id="JAUYZG010000007">
    <property type="protein sequence ID" value="KAK2903625.1"/>
    <property type="molecule type" value="Genomic_DNA"/>
</dbReference>
<dbReference type="AlphaFoldDB" id="A0AA88TSP5"/>
<accession>A0AA88TSP5</accession>
<keyword evidence="2" id="KW-1185">Reference proteome</keyword>
<protein>
    <submittedName>
        <fullName evidence="1">Uncharacterized protein</fullName>
    </submittedName>
</protein>
<comment type="caution">
    <text evidence="1">The sequence shown here is derived from an EMBL/GenBank/DDBJ whole genome shotgun (WGS) entry which is preliminary data.</text>
</comment>
<name>A0AA88TSP5_9TELE</name>